<accession>A0A0N8NV95</accession>
<evidence type="ECO:0000313" key="1">
    <source>
        <dbReference type="EMBL" id="KPU53977.1"/>
    </source>
</evidence>
<comment type="caution">
    <text evidence="1">The sequence shown here is derived from an EMBL/GenBank/DDBJ whole genome shotgun (WGS) entry which is preliminary data.</text>
</comment>
<dbReference type="PATRIC" id="fig|294.162.peg.5496"/>
<protein>
    <submittedName>
        <fullName evidence="1">Uncharacterized protein</fullName>
    </submittedName>
</protein>
<dbReference type="Proteomes" id="UP000050349">
    <property type="component" value="Unassembled WGS sequence"/>
</dbReference>
<dbReference type="AlphaFoldDB" id="A0A0N8NV95"/>
<reference evidence="1 2" key="1">
    <citation type="submission" date="2015-09" db="EMBL/GenBank/DDBJ databases">
        <authorList>
            <consortium name="Swine Surveillance"/>
        </authorList>
    </citation>
    <scope>NUCLEOTIDE SEQUENCE [LARGE SCALE GENOMIC DNA]</scope>
    <source>
        <strain evidence="1 2">S613</strain>
    </source>
</reference>
<sequence>MAITHQSAFIFRLSAAQNGGSAHFAGYQGAGRGAGSNCRPMWQIKCAIESALRNMVLMRTSALVLKAFRASSIVWLAVTFRISLPVCLVSGIESRLIQDLSLLFHWANNSSCGVSRDSAFLWNVSWECRVASPNPVIVFIKSVNGRLASRYVISIALENR</sequence>
<evidence type="ECO:0000313" key="2">
    <source>
        <dbReference type="Proteomes" id="UP000050349"/>
    </source>
</evidence>
<organism evidence="1 2">
    <name type="scientific">Pseudomonas fluorescens</name>
    <dbReference type="NCBI Taxonomy" id="294"/>
    <lineage>
        <taxon>Bacteria</taxon>
        <taxon>Pseudomonadati</taxon>
        <taxon>Pseudomonadota</taxon>
        <taxon>Gammaproteobacteria</taxon>
        <taxon>Pseudomonadales</taxon>
        <taxon>Pseudomonadaceae</taxon>
        <taxon>Pseudomonas</taxon>
    </lineage>
</organism>
<name>A0A0N8NV95_PSEFL</name>
<gene>
    <name evidence="1" type="ORF">AN403_1107</name>
</gene>
<dbReference type="EMBL" id="LJXB01000091">
    <property type="protein sequence ID" value="KPU53977.1"/>
    <property type="molecule type" value="Genomic_DNA"/>
</dbReference>
<proteinExistence type="predicted"/>